<evidence type="ECO:0000259" key="12">
    <source>
        <dbReference type="SMART" id="SM00484"/>
    </source>
</evidence>
<evidence type="ECO:0000256" key="8">
    <source>
        <dbReference type="ARBA" id="ARBA00023204"/>
    </source>
</evidence>
<feature type="compositionally biased region" description="Acidic residues" evidence="10">
    <location>
        <begin position="566"/>
        <end position="589"/>
    </location>
</feature>
<keyword evidence="7" id="KW-0460">Magnesium</keyword>
<dbReference type="InterPro" id="IPR006084">
    <property type="entry name" value="XPG/Rad2"/>
</dbReference>
<keyword evidence="11" id="KW-0812">Transmembrane</keyword>
<keyword evidence="11" id="KW-1133">Transmembrane helix</keyword>
<dbReference type="GO" id="GO:0006281">
    <property type="term" value="P:DNA repair"/>
    <property type="evidence" value="ECO:0007669"/>
    <property type="project" value="UniProtKB-KW"/>
</dbReference>
<organism evidence="14 15">
    <name type="scientific">Klebsormidium nitens</name>
    <name type="common">Green alga</name>
    <name type="synonym">Ulothrix nitens</name>
    <dbReference type="NCBI Taxonomy" id="105231"/>
    <lineage>
        <taxon>Eukaryota</taxon>
        <taxon>Viridiplantae</taxon>
        <taxon>Streptophyta</taxon>
        <taxon>Klebsormidiophyceae</taxon>
        <taxon>Klebsormidiales</taxon>
        <taxon>Klebsormidiaceae</taxon>
        <taxon>Klebsormidium</taxon>
    </lineage>
</organism>
<dbReference type="Pfam" id="PF00867">
    <property type="entry name" value="XPG_I"/>
    <property type="match status" value="1"/>
</dbReference>
<keyword evidence="6" id="KW-0378">Hydrolase</keyword>
<feature type="compositionally biased region" description="Basic and acidic residues" evidence="10">
    <location>
        <begin position="631"/>
        <end position="655"/>
    </location>
</feature>
<evidence type="ECO:0000256" key="5">
    <source>
        <dbReference type="ARBA" id="ARBA00022763"/>
    </source>
</evidence>
<dbReference type="FunFam" id="1.10.150.20:FF:000030">
    <property type="entry name" value="Flap endonuclease GEN-like 1"/>
    <property type="match status" value="1"/>
</dbReference>
<dbReference type="AlphaFoldDB" id="A0A1Y1ISM1"/>
<proteinExistence type="inferred from homology"/>
<evidence type="ECO:0000256" key="2">
    <source>
        <dbReference type="ARBA" id="ARBA00022722"/>
    </source>
</evidence>
<evidence type="ECO:0000313" key="15">
    <source>
        <dbReference type="Proteomes" id="UP000054558"/>
    </source>
</evidence>
<evidence type="ECO:0000256" key="11">
    <source>
        <dbReference type="SAM" id="Phobius"/>
    </source>
</evidence>
<dbReference type="InterPro" id="IPR036279">
    <property type="entry name" value="5-3_exonuclease_C_sf"/>
</dbReference>
<dbReference type="SMART" id="SM00279">
    <property type="entry name" value="HhH2"/>
    <property type="match status" value="1"/>
</dbReference>
<feature type="region of interest" description="Disordered" evidence="10">
    <location>
        <begin position="675"/>
        <end position="828"/>
    </location>
</feature>
<feature type="compositionally biased region" description="Basic and acidic residues" evidence="10">
    <location>
        <begin position="1188"/>
        <end position="1206"/>
    </location>
</feature>
<keyword evidence="8" id="KW-0234">DNA repair</keyword>
<keyword evidence="3" id="KW-0479">Metal-binding</keyword>
<keyword evidence="4" id="KW-0255">Endonuclease</keyword>
<dbReference type="EMBL" id="DF237911">
    <property type="protein sequence ID" value="GAQ92271.1"/>
    <property type="molecule type" value="Genomic_DNA"/>
</dbReference>
<comment type="similarity">
    <text evidence="9">Belongs to the XPG/RAD2 endonuclease family. GEN subfamily.</text>
</comment>
<feature type="compositionally biased region" description="Basic and acidic residues" evidence="10">
    <location>
        <begin position="1034"/>
        <end position="1067"/>
    </location>
</feature>
<feature type="region of interest" description="Disordered" evidence="10">
    <location>
        <begin position="927"/>
        <end position="1068"/>
    </location>
</feature>
<feature type="region of interest" description="Disordered" evidence="10">
    <location>
        <begin position="548"/>
        <end position="595"/>
    </location>
</feature>
<dbReference type="Pfam" id="PF00752">
    <property type="entry name" value="XPG_N"/>
    <property type="match status" value="1"/>
</dbReference>
<evidence type="ECO:0000256" key="6">
    <source>
        <dbReference type="ARBA" id="ARBA00022801"/>
    </source>
</evidence>
<evidence type="ECO:0000256" key="7">
    <source>
        <dbReference type="ARBA" id="ARBA00022842"/>
    </source>
</evidence>
<comment type="cofactor">
    <cofactor evidence="1">
        <name>Mg(2+)</name>
        <dbReference type="ChEBI" id="CHEBI:18420"/>
    </cofactor>
</comment>
<dbReference type="SMART" id="SM00485">
    <property type="entry name" value="XPGN"/>
    <property type="match status" value="1"/>
</dbReference>
<gene>
    <name evidence="14" type="ORF">KFL_009620020</name>
</gene>
<feature type="region of interest" description="Disordered" evidence="10">
    <location>
        <begin position="1086"/>
        <end position="1278"/>
    </location>
</feature>
<dbReference type="InterPro" id="IPR006086">
    <property type="entry name" value="XPG-I_dom"/>
</dbReference>
<dbReference type="SUPFAM" id="SSF47807">
    <property type="entry name" value="5' to 3' exonuclease, C-terminal subdomain"/>
    <property type="match status" value="1"/>
</dbReference>
<dbReference type="PANTHER" id="PTHR11081:SF59">
    <property type="entry name" value="FI23547P1"/>
    <property type="match status" value="1"/>
</dbReference>
<feature type="region of interest" description="Disordered" evidence="10">
    <location>
        <begin position="631"/>
        <end position="656"/>
    </location>
</feature>
<evidence type="ECO:0000256" key="3">
    <source>
        <dbReference type="ARBA" id="ARBA00022723"/>
    </source>
</evidence>
<dbReference type="InterPro" id="IPR029060">
    <property type="entry name" value="PIN-like_dom_sf"/>
</dbReference>
<dbReference type="InterPro" id="IPR006085">
    <property type="entry name" value="XPG_DNA_repair_N"/>
</dbReference>
<evidence type="ECO:0000256" key="9">
    <source>
        <dbReference type="ARBA" id="ARBA00038112"/>
    </source>
</evidence>
<feature type="transmembrane region" description="Helical" evidence="11">
    <location>
        <begin position="16"/>
        <end position="34"/>
    </location>
</feature>
<dbReference type="CDD" id="cd09869">
    <property type="entry name" value="PIN_GEN1"/>
    <property type="match status" value="1"/>
</dbReference>
<keyword evidence="5" id="KW-0227">DNA damage</keyword>
<feature type="compositionally biased region" description="Basic and acidic residues" evidence="10">
    <location>
        <begin position="1262"/>
        <end position="1272"/>
    </location>
</feature>
<evidence type="ECO:0000256" key="4">
    <source>
        <dbReference type="ARBA" id="ARBA00022759"/>
    </source>
</evidence>
<feature type="compositionally biased region" description="Acidic residues" evidence="10">
    <location>
        <begin position="943"/>
        <end position="953"/>
    </location>
</feature>
<evidence type="ECO:0000256" key="1">
    <source>
        <dbReference type="ARBA" id="ARBA00001946"/>
    </source>
</evidence>
<dbReference type="PRINTS" id="PR00853">
    <property type="entry name" value="XPGRADSUPER"/>
</dbReference>
<dbReference type="PANTHER" id="PTHR11081">
    <property type="entry name" value="FLAP ENDONUCLEASE FAMILY MEMBER"/>
    <property type="match status" value="1"/>
</dbReference>
<feature type="compositionally biased region" description="Polar residues" evidence="10">
    <location>
        <begin position="323"/>
        <end position="332"/>
    </location>
</feature>
<dbReference type="InterPro" id="IPR008918">
    <property type="entry name" value="HhH2"/>
</dbReference>
<dbReference type="Gene3D" id="3.40.50.1010">
    <property type="entry name" value="5'-nuclease"/>
    <property type="match status" value="1"/>
</dbReference>
<feature type="compositionally biased region" description="Basic and acidic residues" evidence="10">
    <location>
        <begin position="1143"/>
        <end position="1156"/>
    </location>
</feature>
<feature type="compositionally biased region" description="Basic and acidic residues" evidence="10">
    <location>
        <begin position="1107"/>
        <end position="1129"/>
    </location>
</feature>
<keyword evidence="11" id="KW-0472">Membrane</keyword>
<feature type="compositionally biased region" description="Low complexity" evidence="10">
    <location>
        <begin position="1019"/>
        <end position="1028"/>
    </location>
</feature>
<evidence type="ECO:0000313" key="14">
    <source>
        <dbReference type="EMBL" id="GAQ92271.1"/>
    </source>
</evidence>
<evidence type="ECO:0000256" key="10">
    <source>
        <dbReference type="SAM" id="MobiDB-lite"/>
    </source>
</evidence>
<dbReference type="STRING" id="105231.A0A1Y1ISM1"/>
<dbReference type="SMART" id="SM00484">
    <property type="entry name" value="XPGI"/>
    <property type="match status" value="1"/>
</dbReference>
<dbReference type="OrthoDB" id="2959108at2759"/>
<evidence type="ECO:0000259" key="13">
    <source>
        <dbReference type="SMART" id="SM00485"/>
    </source>
</evidence>
<dbReference type="Proteomes" id="UP000054558">
    <property type="component" value="Unassembled WGS sequence"/>
</dbReference>
<keyword evidence="2" id="KW-0540">Nuclease</keyword>
<dbReference type="GO" id="GO:0017108">
    <property type="term" value="F:5'-flap endonuclease activity"/>
    <property type="evidence" value="ECO:0000318"/>
    <property type="project" value="GO_Central"/>
</dbReference>
<sequence length="1278" mass="139229">MELREGREEQEATQELFFPALVAFAVAYALILVLNQKLKMGIPGLWNELRPYGHRTDVTADLSERVKTLTDLQGKILAIDLSFWICENVGTYNHPVMGRLSDAVAKPHLRNVFYRTVKLISRVGALPVFVVDGDAPSLKMQTRLKRYHAQHQMQAPDRVVRAQGGAVRRNYEWEYKVQETVDLLRLMGLPVIYARAEAEALCAQLNAAGHVDACVSPDSDAFLYGARTLIKELAADLKKPIVDRYEAVEIAERLGLRRAHLVALAMLLGCDFDEKGVEGCGPKQGIKLVSGFKEDEILDRLRAWGRGEAPTDAEMFGEDEPVGQSQSATSSRPIHCGTCGHPGKVVEHRKGGCDGCGTEGGECTKKGRGFQCQCEWCVQARVGKARQKQESWWGKICDKIARQSDFPNEDIIEIFMRDDPRSLSHLKGGQRPLDQLLVWDPPDLDGLAKFMTAKCEESEEHWQLKALPLATAHYLSQIMAARLHREMVSDLGCLHRVGALVAPPGLQQLSPDDLLLDSSFKPSKVERIKVDASEALYRIQWRRVAGDSAGRSDVGTNQAGGGLVSDEADGEEEAEERDEDGEQGPEADDEGPKKVVLKWRKASGFSTDERKLMVQLAFPTVAGPFEEALAEKVRAKAQKEAEKEARKKEREEKAALKQTNIKSFFVTKKGGARFTLPTGGAFPAADKGGPEGGANGGAQKLAADQGGSETTAEVTGDPFRSSGDSIRTGLWPGSSDGEPFRTSGKRSDMSLRGGDGSFAEDDAGPSDRIDQRTQFDRFKDAGRGSEELDQLRTERGPFAQKKRQGLSQLVEEDADAAPDAPKLDADASWVAPQLGADASSDGLPGTFGRRASLLEQLPESPFMKHPERRAGFEKLAELQRRLATLDPGHGGVTSAIGGVASAGGAGDLAAPYVHGVDRRELRREKGKEKLEEQFEGRRLVEFSENESEGEGVADEVRRRDTAMKGARKTTRGGTESSVGLLGTWAMPVEIDDSPPRRTRKATRVGDSDRPTTPVRRSPSEGSPGQGSPVTPSKRRAEDCLVEHTPPKRLADQFDRVKGGEEAVEKSSAKRLVFSSGLSGDFSARGVVAGAKQSQGDEVKGFAGGGGNEKRRERSDKQDMRGKNRTKGSDIEDSYQAKLAGFVRRSEGTSQRDEGRASGDATAATLPVQSEGIDTDAGIHSRNGGGANEKVDVKRPLNRPAESKGKLSVEVIDLASYDEEEEVGQKTGDSGRGNGSISDVGPGRLDRSVENRKQEGRQSGIPARKERREVLEIRKRRPR</sequence>
<feature type="domain" description="XPG-I" evidence="12">
    <location>
        <begin position="185"/>
        <end position="256"/>
    </location>
</feature>
<feature type="domain" description="XPG N-terminal" evidence="13">
    <location>
        <begin position="40"/>
        <end position="153"/>
    </location>
</feature>
<name>A0A1Y1ISM1_KLENI</name>
<feature type="compositionally biased region" description="Basic and acidic residues" evidence="10">
    <location>
        <begin position="927"/>
        <end position="941"/>
    </location>
</feature>
<dbReference type="Gene3D" id="1.10.150.20">
    <property type="entry name" value="5' to 3' exonuclease, C-terminal subdomain"/>
    <property type="match status" value="1"/>
</dbReference>
<feature type="region of interest" description="Disordered" evidence="10">
    <location>
        <begin position="311"/>
        <end position="333"/>
    </location>
</feature>
<protein>
    <submittedName>
        <fullName evidence="14">DNA repair protein XPGC</fullName>
    </submittedName>
</protein>
<dbReference type="SUPFAM" id="SSF88723">
    <property type="entry name" value="PIN domain-like"/>
    <property type="match status" value="1"/>
</dbReference>
<feature type="compositionally biased region" description="Basic and acidic residues" evidence="10">
    <location>
        <begin position="1243"/>
        <end position="1255"/>
    </location>
</feature>
<dbReference type="GO" id="GO:0046872">
    <property type="term" value="F:metal ion binding"/>
    <property type="evidence" value="ECO:0007669"/>
    <property type="project" value="UniProtKB-KW"/>
</dbReference>
<feature type="compositionally biased region" description="Basic and acidic residues" evidence="10">
    <location>
        <begin position="765"/>
        <end position="795"/>
    </location>
</feature>
<accession>A0A1Y1ISM1</accession>
<reference evidence="14 15" key="1">
    <citation type="journal article" date="2014" name="Nat. Commun.">
        <title>Klebsormidium flaccidum genome reveals primary factors for plant terrestrial adaptation.</title>
        <authorList>
            <person name="Hori K."/>
            <person name="Maruyama F."/>
            <person name="Fujisawa T."/>
            <person name="Togashi T."/>
            <person name="Yamamoto N."/>
            <person name="Seo M."/>
            <person name="Sato S."/>
            <person name="Yamada T."/>
            <person name="Mori H."/>
            <person name="Tajima N."/>
            <person name="Moriyama T."/>
            <person name="Ikeuchi M."/>
            <person name="Watanabe M."/>
            <person name="Wada H."/>
            <person name="Kobayashi K."/>
            <person name="Saito M."/>
            <person name="Masuda T."/>
            <person name="Sasaki-Sekimoto Y."/>
            <person name="Mashiguchi K."/>
            <person name="Awai K."/>
            <person name="Shimojima M."/>
            <person name="Masuda S."/>
            <person name="Iwai M."/>
            <person name="Nobusawa T."/>
            <person name="Narise T."/>
            <person name="Kondo S."/>
            <person name="Saito H."/>
            <person name="Sato R."/>
            <person name="Murakawa M."/>
            <person name="Ihara Y."/>
            <person name="Oshima-Yamada Y."/>
            <person name="Ohtaka K."/>
            <person name="Satoh M."/>
            <person name="Sonobe K."/>
            <person name="Ishii M."/>
            <person name="Ohtani R."/>
            <person name="Kanamori-Sato M."/>
            <person name="Honoki R."/>
            <person name="Miyazaki D."/>
            <person name="Mochizuki H."/>
            <person name="Umetsu J."/>
            <person name="Higashi K."/>
            <person name="Shibata D."/>
            <person name="Kamiya Y."/>
            <person name="Sato N."/>
            <person name="Nakamura Y."/>
            <person name="Tabata S."/>
            <person name="Ida S."/>
            <person name="Kurokawa K."/>
            <person name="Ohta H."/>
        </authorList>
    </citation>
    <scope>NUCLEOTIDE SEQUENCE [LARGE SCALE GENOMIC DNA]</scope>
    <source>
        <strain evidence="14 15">NIES-2285</strain>
    </source>
</reference>
<dbReference type="GO" id="GO:0003677">
    <property type="term" value="F:DNA binding"/>
    <property type="evidence" value="ECO:0007669"/>
    <property type="project" value="InterPro"/>
</dbReference>
<keyword evidence="15" id="KW-1185">Reference proteome</keyword>